<evidence type="ECO:0000256" key="1">
    <source>
        <dbReference type="ARBA" id="ARBA00004141"/>
    </source>
</evidence>
<evidence type="ECO:0000313" key="7">
    <source>
        <dbReference type="Proteomes" id="UP000274271"/>
    </source>
</evidence>
<dbReference type="Pfam" id="PF13564">
    <property type="entry name" value="DoxX_2"/>
    <property type="match status" value="1"/>
</dbReference>
<reference evidence="6 7" key="1">
    <citation type="submission" date="2018-11" db="EMBL/GenBank/DDBJ databases">
        <authorList>
            <person name="Zhou Z."/>
            <person name="Wang G."/>
        </authorList>
    </citation>
    <scope>NUCLEOTIDE SEQUENCE [LARGE SCALE GENOMIC DNA]</scope>
    <source>
        <strain evidence="6 7">KCTC42998</strain>
    </source>
</reference>
<evidence type="ECO:0000256" key="4">
    <source>
        <dbReference type="ARBA" id="ARBA00023136"/>
    </source>
</evidence>
<proteinExistence type="predicted"/>
<dbReference type="AlphaFoldDB" id="A0A3P1CC58"/>
<dbReference type="RefSeq" id="WP_124909778.1">
    <property type="nucleotide sequence ID" value="NZ_RQJP01000006.1"/>
</dbReference>
<protein>
    <submittedName>
        <fullName evidence="6">DoxX family protein</fullName>
    </submittedName>
</protein>
<feature type="transmembrane region" description="Helical" evidence="5">
    <location>
        <begin position="12"/>
        <end position="34"/>
    </location>
</feature>
<dbReference type="Proteomes" id="UP000274271">
    <property type="component" value="Unassembled WGS sequence"/>
</dbReference>
<evidence type="ECO:0000256" key="3">
    <source>
        <dbReference type="ARBA" id="ARBA00022989"/>
    </source>
</evidence>
<dbReference type="GO" id="GO:0016020">
    <property type="term" value="C:membrane"/>
    <property type="evidence" value="ECO:0007669"/>
    <property type="project" value="UniProtKB-SubCell"/>
</dbReference>
<keyword evidence="4 5" id="KW-0472">Membrane</keyword>
<comment type="subcellular location">
    <subcellularLocation>
        <location evidence="1">Membrane</location>
        <topology evidence="1">Multi-pass membrane protein</topology>
    </subcellularLocation>
</comment>
<name>A0A3P1CC58_9BACT</name>
<gene>
    <name evidence="6" type="ORF">EHT87_26255</name>
</gene>
<feature type="transmembrane region" description="Helical" evidence="5">
    <location>
        <begin position="81"/>
        <end position="101"/>
    </location>
</feature>
<dbReference type="InterPro" id="IPR032808">
    <property type="entry name" value="DoxX"/>
</dbReference>
<evidence type="ECO:0000256" key="2">
    <source>
        <dbReference type="ARBA" id="ARBA00022692"/>
    </source>
</evidence>
<keyword evidence="7" id="KW-1185">Reference proteome</keyword>
<dbReference type="OrthoDB" id="3385086at2"/>
<comment type="caution">
    <text evidence="6">The sequence shown here is derived from an EMBL/GenBank/DDBJ whole genome shotgun (WGS) entry which is preliminary data.</text>
</comment>
<keyword evidence="2 5" id="KW-0812">Transmembrane</keyword>
<evidence type="ECO:0000256" key="5">
    <source>
        <dbReference type="SAM" id="Phobius"/>
    </source>
</evidence>
<sequence length="134" mass="14502">MTSQPKKSKTLHIILWITQALLAILFIGTGIFKLVTPVPTIAGLWPWAGEYPNLLRITGVFDLGGGIGLILPALTGIKPGLTIWAALGCAVLQLSAIVFHFSRGEAANTPFNFVMLALVLFVFWGRGMKARSNR</sequence>
<organism evidence="6 7">
    <name type="scientific">Larkinella knui</name>
    <dbReference type="NCBI Taxonomy" id="2025310"/>
    <lineage>
        <taxon>Bacteria</taxon>
        <taxon>Pseudomonadati</taxon>
        <taxon>Bacteroidota</taxon>
        <taxon>Cytophagia</taxon>
        <taxon>Cytophagales</taxon>
        <taxon>Spirosomataceae</taxon>
        <taxon>Larkinella</taxon>
    </lineage>
</organism>
<dbReference type="EMBL" id="RQJP01000006">
    <property type="protein sequence ID" value="RRB10666.1"/>
    <property type="molecule type" value="Genomic_DNA"/>
</dbReference>
<feature type="transmembrane region" description="Helical" evidence="5">
    <location>
        <begin position="54"/>
        <end position="74"/>
    </location>
</feature>
<evidence type="ECO:0000313" key="6">
    <source>
        <dbReference type="EMBL" id="RRB10666.1"/>
    </source>
</evidence>
<feature type="transmembrane region" description="Helical" evidence="5">
    <location>
        <begin position="107"/>
        <end position="125"/>
    </location>
</feature>
<accession>A0A3P1CC58</accession>
<keyword evidence="3 5" id="KW-1133">Transmembrane helix</keyword>